<dbReference type="InterPro" id="IPR002477">
    <property type="entry name" value="Peptidoglycan-bd-like"/>
</dbReference>
<dbReference type="EMBL" id="CP058690">
    <property type="protein sequence ID" value="QLH16175.1"/>
    <property type="molecule type" value="Genomic_DNA"/>
</dbReference>
<dbReference type="InterPro" id="IPR029030">
    <property type="entry name" value="Caspase-like_dom_sf"/>
</dbReference>
<organism evidence="4 8">
    <name type="scientific">Paracoccus pantotrophus</name>
    <name type="common">Thiosphaera pantotropha</name>
    <dbReference type="NCBI Taxonomy" id="82367"/>
    <lineage>
        <taxon>Bacteria</taxon>
        <taxon>Pseudomonadati</taxon>
        <taxon>Pseudomonadota</taxon>
        <taxon>Alphaproteobacteria</taxon>
        <taxon>Rhodobacterales</taxon>
        <taxon>Paracoccaceae</taxon>
        <taxon>Paracoccus</taxon>
    </lineage>
</organism>
<feature type="domain" description="Peptidoglycan binding-like" evidence="3">
    <location>
        <begin position="339"/>
        <end position="384"/>
    </location>
</feature>
<keyword evidence="1" id="KW-0732">Signal</keyword>
<evidence type="ECO:0000256" key="1">
    <source>
        <dbReference type="SAM" id="SignalP"/>
    </source>
</evidence>
<evidence type="ECO:0000313" key="6">
    <source>
        <dbReference type="EMBL" id="RKS50976.1"/>
    </source>
</evidence>
<feature type="signal peptide" evidence="1">
    <location>
        <begin position="1"/>
        <end position="19"/>
    </location>
</feature>
<dbReference type="Gene3D" id="1.25.40.10">
    <property type="entry name" value="Tetratricopeptide repeat domain"/>
    <property type="match status" value="1"/>
</dbReference>
<dbReference type="AlphaFoldDB" id="A0A1I5GNW7"/>
<dbReference type="SUPFAM" id="SSF52129">
    <property type="entry name" value="Caspase-like"/>
    <property type="match status" value="1"/>
</dbReference>
<evidence type="ECO:0000313" key="9">
    <source>
        <dbReference type="Proteomes" id="UP000509322"/>
    </source>
</evidence>
<dbReference type="Gene3D" id="1.10.101.10">
    <property type="entry name" value="PGBD-like superfamily/PGBD"/>
    <property type="match status" value="2"/>
</dbReference>
<accession>A0A1I5GNW7</accession>
<keyword evidence="7" id="KW-1185">Reference proteome</keyword>
<feature type="domain" description="Peptidase C14 caspase" evidence="2">
    <location>
        <begin position="22"/>
        <end position="83"/>
    </location>
</feature>
<dbReference type="Proteomes" id="UP000326453">
    <property type="component" value="Chromosome 1"/>
</dbReference>
<dbReference type="GO" id="GO:0004197">
    <property type="term" value="F:cysteine-type endopeptidase activity"/>
    <property type="evidence" value="ECO:0007669"/>
    <property type="project" value="InterPro"/>
</dbReference>
<dbReference type="GO" id="GO:0006508">
    <property type="term" value="P:proteolysis"/>
    <property type="evidence" value="ECO:0007669"/>
    <property type="project" value="InterPro"/>
</dbReference>
<dbReference type="EMBL" id="RBLI01000001">
    <property type="protein sequence ID" value="RKS50976.1"/>
    <property type="molecule type" value="Genomic_DNA"/>
</dbReference>
<feature type="domain" description="Peptidoglycan binding-like" evidence="3">
    <location>
        <begin position="515"/>
        <end position="564"/>
    </location>
</feature>
<reference evidence="6 7" key="1">
    <citation type="submission" date="2018-10" db="EMBL/GenBank/DDBJ databases">
        <title>Genomic Encyclopedia of Archaeal and Bacterial Type Strains, Phase II (KMG-II): from individual species to whole genera.</title>
        <authorList>
            <person name="Goeker M."/>
        </authorList>
    </citation>
    <scope>NUCLEOTIDE SEQUENCE [LARGE SCALE GENOMIC DNA]</scope>
    <source>
        <strain evidence="7">ATCC 35512 / DSM 2944 / CIP 106514 / LMD 82.5 / NBRC 102493 / NCCB 82005 / GB17</strain>
        <strain evidence="6">DSM 2944</strain>
    </source>
</reference>
<dbReference type="InterPro" id="IPR036366">
    <property type="entry name" value="PGBDSf"/>
</dbReference>
<dbReference type="EMBL" id="CP044426">
    <property type="protein sequence ID" value="QFG38494.1"/>
    <property type="molecule type" value="Genomic_DNA"/>
</dbReference>
<dbReference type="InterPro" id="IPR011990">
    <property type="entry name" value="TPR-like_helical_dom_sf"/>
</dbReference>
<evidence type="ECO:0000313" key="4">
    <source>
        <dbReference type="EMBL" id="QFG38494.1"/>
    </source>
</evidence>
<dbReference type="InterPro" id="IPR011600">
    <property type="entry name" value="Pept_C14_caspase"/>
</dbReference>
<dbReference type="GeneID" id="51373088"/>
<sequence length="573" mass="59990">MRIAAVLLAALVGAAPAWAENRAVIIGNADYRSAPDLAGSDTMALAKALREAGFTTQQGLDLEARPLRRLLESLARADADPGARIVALNGRFLHDAEETWFMGTDADTPGPAAAGGQGVPLSLVMRLMAGGDPGAVLILGTDAQQMPHRPGLENGIGALRPPAGVSVVTGPPEAGARALARLLDGATLAQASAGRALSLLPEAAGDLRPVPPRKAADALADDRDAWAEAAVADTALAYRDYLARFPQGIYAADARDRLAQIGRAPGVRHADRAAWSLAAATDTAAAYATYLKQFPAGPHAGAARKRLAELRPVPPARPASQPASAVAAEQALSLGPAGRAAVQRHLSRLGLQPGAADGVFGPRTRLAISGWQRANGLAVTGHLTGPQVRMIAEQAEGRATEAAAQDRAFWRQSGASGDAGGLRAYLDRYPQGIHAEAARRQLAGAGTGQDAPHGDEATWRWARRQGSAAAYETYLERFPSGIHAPAARERLATLRAGVEAARREEAGLDLTPATRRLIEERLRAAGMQPGPAEGEFTEETRAALRRYQAARNLRVTGYVTRQTISGLLADVLR</sequence>
<protein>
    <submittedName>
        <fullName evidence="4 6">Peptidoglycan-binding protein</fullName>
    </submittedName>
</protein>
<dbReference type="InterPro" id="IPR036365">
    <property type="entry name" value="PGBD-like_sf"/>
</dbReference>
<evidence type="ECO:0000259" key="3">
    <source>
        <dbReference type="Pfam" id="PF01471"/>
    </source>
</evidence>
<dbReference type="Pfam" id="PF00656">
    <property type="entry name" value="Peptidase_C14"/>
    <property type="match status" value="1"/>
</dbReference>
<dbReference type="RefSeq" id="WP_024842875.1">
    <property type="nucleotide sequence ID" value="NZ_CP038203.1"/>
</dbReference>
<dbReference type="KEGG" id="ppan:ESD82_21055"/>
<dbReference type="OrthoDB" id="8092964at2"/>
<feature type="chain" id="PRO_5044559515" evidence="1">
    <location>
        <begin position="20"/>
        <end position="573"/>
    </location>
</feature>
<dbReference type="Proteomes" id="UP000509322">
    <property type="component" value="Chromosome 2"/>
</dbReference>
<dbReference type="Proteomes" id="UP000273626">
    <property type="component" value="Unassembled WGS sequence"/>
</dbReference>
<evidence type="ECO:0000313" key="8">
    <source>
        <dbReference type="Proteomes" id="UP000326453"/>
    </source>
</evidence>
<evidence type="ECO:0000313" key="7">
    <source>
        <dbReference type="Proteomes" id="UP000273626"/>
    </source>
</evidence>
<dbReference type="Pfam" id="PF01471">
    <property type="entry name" value="PG_binding_1"/>
    <property type="match status" value="2"/>
</dbReference>
<proteinExistence type="predicted"/>
<dbReference type="SUPFAM" id="SSF47090">
    <property type="entry name" value="PGBD-like"/>
    <property type="match status" value="2"/>
</dbReference>
<name>A0A1I5GNW7_PARPN</name>
<gene>
    <name evidence="6" type="ORF">BDE18_0191</name>
    <name evidence="4" type="ORF">ESD82_21055</name>
    <name evidence="5" type="ORF">HYQ43_18990</name>
</gene>
<evidence type="ECO:0000313" key="5">
    <source>
        <dbReference type="EMBL" id="QLH16175.1"/>
    </source>
</evidence>
<dbReference type="Gene3D" id="3.40.50.1460">
    <property type="match status" value="1"/>
</dbReference>
<reference evidence="5 9" key="3">
    <citation type="submission" date="2020-07" db="EMBL/GenBank/DDBJ databases">
        <title>The complete genome of Paracoccus pantotrophus ACCC 10489.</title>
        <authorList>
            <person name="Si Y."/>
        </authorList>
    </citation>
    <scope>NUCLEOTIDE SEQUENCE [LARGE SCALE GENOMIC DNA]</scope>
    <source>
        <strain evidence="5 9">ACCC10489</strain>
    </source>
</reference>
<evidence type="ECO:0000259" key="2">
    <source>
        <dbReference type="Pfam" id="PF00656"/>
    </source>
</evidence>
<reference evidence="4 8" key="2">
    <citation type="submission" date="2019-01" db="EMBL/GenBank/DDBJ databases">
        <title>Complete Genome Sequence and Annotation of the Paracoccus pantotrophus type strain DSM 2944.</title>
        <authorList>
            <person name="Bockwoldt J.A."/>
            <person name="Zimmermann M."/>
            <person name="Tiso T."/>
            <person name="Blank L.M."/>
        </authorList>
    </citation>
    <scope>NUCLEOTIDE SEQUENCE [LARGE SCALE GENOMIC DNA]</scope>
    <source>
        <strain evidence="4 8">DSM 2944</strain>
    </source>
</reference>